<keyword evidence="6 10" id="KW-0067">ATP-binding</keyword>
<protein>
    <submittedName>
        <fullName evidence="10">ATP-binding cassette domain-containing protein</fullName>
    </submittedName>
</protein>
<dbReference type="PANTHER" id="PTHR43297">
    <property type="entry name" value="OLIGOPEPTIDE TRANSPORT ATP-BINDING PROTEIN APPD"/>
    <property type="match status" value="1"/>
</dbReference>
<dbReference type="InterPro" id="IPR003439">
    <property type="entry name" value="ABC_transporter-like_ATP-bd"/>
</dbReference>
<dbReference type="EMBL" id="WLZY01000001">
    <property type="protein sequence ID" value="NDL56484.1"/>
    <property type="molecule type" value="Genomic_DNA"/>
</dbReference>
<dbReference type="FunFam" id="3.40.50.300:FF:000016">
    <property type="entry name" value="Oligopeptide ABC transporter ATP-binding component"/>
    <property type="match status" value="1"/>
</dbReference>
<keyword evidence="4" id="KW-1003">Cell membrane</keyword>
<dbReference type="PROSITE" id="PS50893">
    <property type="entry name" value="ABC_TRANSPORTER_2"/>
    <property type="match status" value="1"/>
</dbReference>
<dbReference type="Pfam" id="PF00005">
    <property type="entry name" value="ABC_tran"/>
    <property type="match status" value="1"/>
</dbReference>
<dbReference type="Proteomes" id="UP000460435">
    <property type="component" value="Unassembled WGS sequence"/>
</dbReference>
<evidence type="ECO:0000256" key="2">
    <source>
        <dbReference type="ARBA" id="ARBA00005417"/>
    </source>
</evidence>
<dbReference type="NCBIfam" id="TIGR01727">
    <property type="entry name" value="oligo_HPY"/>
    <property type="match status" value="1"/>
</dbReference>
<name>A0A7K3LZN2_9ACTN</name>
<feature type="region of interest" description="Disordered" evidence="8">
    <location>
        <begin position="1"/>
        <end position="22"/>
    </location>
</feature>
<evidence type="ECO:0000256" key="1">
    <source>
        <dbReference type="ARBA" id="ARBA00004202"/>
    </source>
</evidence>
<dbReference type="CDD" id="cd03257">
    <property type="entry name" value="ABC_NikE_OppD_transporters"/>
    <property type="match status" value="1"/>
</dbReference>
<evidence type="ECO:0000256" key="8">
    <source>
        <dbReference type="SAM" id="MobiDB-lite"/>
    </source>
</evidence>
<gene>
    <name evidence="10" type="ORF">F7O44_05290</name>
</gene>
<dbReference type="InterPro" id="IPR027417">
    <property type="entry name" value="P-loop_NTPase"/>
</dbReference>
<evidence type="ECO:0000313" key="11">
    <source>
        <dbReference type="Proteomes" id="UP000460435"/>
    </source>
</evidence>
<evidence type="ECO:0000256" key="7">
    <source>
        <dbReference type="ARBA" id="ARBA00023136"/>
    </source>
</evidence>
<keyword evidence="11" id="KW-1185">Reference proteome</keyword>
<dbReference type="RefSeq" id="WP_162449367.1">
    <property type="nucleotide sequence ID" value="NZ_WLZY01000001.1"/>
</dbReference>
<dbReference type="AlphaFoldDB" id="A0A7K3LZN2"/>
<dbReference type="SUPFAM" id="SSF52540">
    <property type="entry name" value="P-loop containing nucleoside triphosphate hydrolases"/>
    <property type="match status" value="1"/>
</dbReference>
<accession>A0A7K3LZN2</accession>
<evidence type="ECO:0000256" key="4">
    <source>
        <dbReference type="ARBA" id="ARBA00022475"/>
    </source>
</evidence>
<dbReference type="InterPro" id="IPR013563">
    <property type="entry name" value="Oligopep_ABC_C"/>
</dbReference>
<keyword evidence="5" id="KW-0547">Nucleotide-binding</keyword>
<evidence type="ECO:0000256" key="5">
    <source>
        <dbReference type="ARBA" id="ARBA00022741"/>
    </source>
</evidence>
<sequence length="355" mass="37889">MSGDAGSIPDATAEAPAMAGGGSQPILNVEDLRVTFSRHGRVVHAVNGLNYHVYPGRTLAIIGESGSGKSVSVRALMGLLPPSAHIEGSARLDGTELVGLDEKSWRAVRGQQIAMVFQDPASSLNPTMSIGAQLIEAIRMHSPIKRGEAAEKAIELLKLVRMPSPEKRVKQYPHQLSGGMRQRVVIAIALSSDPKLLIADEATTALDVTTQAQIMELLADIQERLGMAVIMISHDLGLAACYAHKVLVMYAGKAVEYAQTRTLFSNVRMPYTKALLDAIPQLTTPAHAQLTVVGGHPPDLASLPEGCSFRPRCPNATEQCGAEPPLEEHEPEHSYACWHPAASGGSLAGTKEEPR</sequence>
<dbReference type="InterPro" id="IPR050388">
    <property type="entry name" value="ABC_Ni/Peptide_Import"/>
</dbReference>
<comment type="subcellular location">
    <subcellularLocation>
        <location evidence="1">Cell membrane</location>
        <topology evidence="1">Peripheral membrane protein</topology>
    </subcellularLocation>
</comment>
<proteinExistence type="inferred from homology"/>
<evidence type="ECO:0000256" key="3">
    <source>
        <dbReference type="ARBA" id="ARBA00022448"/>
    </source>
</evidence>
<dbReference type="SMART" id="SM00382">
    <property type="entry name" value="AAA"/>
    <property type="match status" value="1"/>
</dbReference>
<dbReference type="InterPro" id="IPR017871">
    <property type="entry name" value="ABC_transporter-like_CS"/>
</dbReference>
<dbReference type="Gene3D" id="3.40.50.300">
    <property type="entry name" value="P-loop containing nucleotide triphosphate hydrolases"/>
    <property type="match status" value="1"/>
</dbReference>
<dbReference type="GO" id="GO:0016887">
    <property type="term" value="F:ATP hydrolysis activity"/>
    <property type="evidence" value="ECO:0007669"/>
    <property type="project" value="InterPro"/>
</dbReference>
<dbReference type="GO" id="GO:0015833">
    <property type="term" value="P:peptide transport"/>
    <property type="evidence" value="ECO:0007669"/>
    <property type="project" value="InterPro"/>
</dbReference>
<keyword evidence="3" id="KW-0813">Transport</keyword>
<dbReference type="Pfam" id="PF08352">
    <property type="entry name" value="oligo_HPY"/>
    <property type="match status" value="1"/>
</dbReference>
<feature type="domain" description="ABC transporter" evidence="9">
    <location>
        <begin position="27"/>
        <end position="276"/>
    </location>
</feature>
<evidence type="ECO:0000259" key="9">
    <source>
        <dbReference type="PROSITE" id="PS50893"/>
    </source>
</evidence>
<reference evidence="10 11" key="1">
    <citation type="submission" date="2019-11" db="EMBL/GenBank/DDBJ databases">
        <authorList>
            <person name="Li X.-J."/>
            <person name="Feng X.-M."/>
        </authorList>
    </citation>
    <scope>NUCLEOTIDE SEQUENCE [LARGE SCALE GENOMIC DNA]</scope>
    <source>
        <strain evidence="10 11">XMNu-373</strain>
    </source>
</reference>
<comment type="caution">
    <text evidence="10">The sequence shown here is derived from an EMBL/GenBank/DDBJ whole genome shotgun (WGS) entry which is preliminary data.</text>
</comment>
<dbReference type="GO" id="GO:0005886">
    <property type="term" value="C:plasma membrane"/>
    <property type="evidence" value="ECO:0007669"/>
    <property type="project" value="UniProtKB-SubCell"/>
</dbReference>
<dbReference type="GO" id="GO:0005524">
    <property type="term" value="F:ATP binding"/>
    <property type="evidence" value="ECO:0007669"/>
    <property type="project" value="UniProtKB-KW"/>
</dbReference>
<organism evidence="10 11">
    <name type="scientific">Phytoactinopolyspora mesophila</name>
    <dbReference type="NCBI Taxonomy" id="2650750"/>
    <lineage>
        <taxon>Bacteria</taxon>
        <taxon>Bacillati</taxon>
        <taxon>Actinomycetota</taxon>
        <taxon>Actinomycetes</taxon>
        <taxon>Jiangellales</taxon>
        <taxon>Jiangellaceae</taxon>
        <taxon>Phytoactinopolyspora</taxon>
    </lineage>
</organism>
<keyword evidence="7" id="KW-0472">Membrane</keyword>
<evidence type="ECO:0000256" key="6">
    <source>
        <dbReference type="ARBA" id="ARBA00022840"/>
    </source>
</evidence>
<comment type="similarity">
    <text evidence="2">Belongs to the ABC transporter superfamily.</text>
</comment>
<dbReference type="InterPro" id="IPR003593">
    <property type="entry name" value="AAA+_ATPase"/>
</dbReference>
<dbReference type="PANTHER" id="PTHR43297:SF7">
    <property type="entry name" value="D,D-DIPEPTIDE TRANSPORT ATP-BINDING PROTEIN DDPD-RELATED"/>
    <property type="match status" value="1"/>
</dbReference>
<evidence type="ECO:0000313" key="10">
    <source>
        <dbReference type="EMBL" id="NDL56484.1"/>
    </source>
</evidence>
<dbReference type="PROSITE" id="PS00211">
    <property type="entry name" value="ABC_TRANSPORTER_1"/>
    <property type="match status" value="1"/>
</dbReference>